<feature type="non-terminal residue" evidence="2">
    <location>
        <position position="169"/>
    </location>
</feature>
<dbReference type="EMBL" id="AJWY01010013">
    <property type="protein sequence ID" value="EKC56723.1"/>
    <property type="molecule type" value="Genomic_DNA"/>
</dbReference>
<dbReference type="Gene3D" id="3.20.20.70">
    <property type="entry name" value="Aldolase class I"/>
    <property type="match status" value="1"/>
</dbReference>
<dbReference type="Pfam" id="PF01207">
    <property type="entry name" value="Dus"/>
    <property type="match status" value="1"/>
</dbReference>
<proteinExistence type="predicted"/>
<protein>
    <submittedName>
        <fullName evidence="2">Dihydrouridine synthase DuS</fullName>
    </submittedName>
</protein>
<gene>
    <name evidence="2" type="ORF">LEA_14693</name>
</gene>
<reference evidence="2" key="1">
    <citation type="journal article" date="2013" name="Environ. Microbiol.">
        <title>Microbiota from the distal guts of lean and obese adolescents exhibit partial functional redundancy besides clear differences in community structure.</title>
        <authorList>
            <person name="Ferrer M."/>
            <person name="Ruiz A."/>
            <person name="Lanza F."/>
            <person name="Haange S.B."/>
            <person name="Oberbach A."/>
            <person name="Till H."/>
            <person name="Bargiela R."/>
            <person name="Campoy C."/>
            <person name="Segura M.T."/>
            <person name="Richter M."/>
            <person name="von Bergen M."/>
            <person name="Seifert J."/>
            <person name="Suarez A."/>
        </authorList>
    </citation>
    <scope>NUCLEOTIDE SEQUENCE</scope>
</reference>
<accession>K1SGK3</accession>
<dbReference type="InterPro" id="IPR013785">
    <property type="entry name" value="Aldolase_TIM"/>
</dbReference>
<name>K1SGK3_9ZZZZ</name>
<dbReference type="GO" id="GO:0017150">
    <property type="term" value="F:tRNA dihydrouridine synthase activity"/>
    <property type="evidence" value="ECO:0007669"/>
    <property type="project" value="TreeGrafter"/>
</dbReference>
<comment type="caution">
    <text evidence="2">The sequence shown here is derived from an EMBL/GenBank/DDBJ whole genome shotgun (WGS) entry which is preliminary data.</text>
</comment>
<dbReference type="InterPro" id="IPR035587">
    <property type="entry name" value="DUS-like_FMN-bd"/>
</dbReference>
<dbReference type="SUPFAM" id="SSF51395">
    <property type="entry name" value="FMN-linked oxidoreductases"/>
    <property type="match status" value="1"/>
</dbReference>
<organism evidence="2">
    <name type="scientific">human gut metagenome</name>
    <dbReference type="NCBI Taxonomy" id="408170"/>
    <lineage>
        <taxon>unclassified sequences</taxon>
        <taxon>metagenomes</taxon>
        <taxon>organismal metagenomes</taxon>
    </lineage>
</organism>
<feature type="non-terminal residue" evidence="2">
    <location>
        <position position="1"/>
    </location>
</feature>
<dbReference type="PANTHER" id="PTHR45846:SF1">
    <property type="entry name" value="TRNA-DIHYDROURIDINE(47) SYNTHASE [NAD(P)(+)]-LIKE"/>
    <property type="match status" value="1"/>
</dbReference>
<dbReference type="AlphaFoldDB" id="K1SGK3"/>
<dbReference type="PANTHER" id="PTHR45846">
    <property type="entry name" value="TRNA-DIHYDROURIDINE(47) SYNTHASE [NAD(P)(+)]-LIKE"/>
    <property type="match status" value="1"/>
</dbReference>
<dbReference type="GO" id="GO:0003723">
    <property type="term" value="F:RNA binding"/>
    <property type="evidence" value="ECO:0007669"/>
    <property type="project" value="TreeGrafter"/>
</dbReference>
<evidence type="ECO:0000313" key="2">
    <source>
        <dbReference type="EMBL" id="EKC56723.1"/>
    </source>
</evidence>
<sequence>QAQGAGLLAYPEELDRCLEEVFAALPDMRVSIKTRIGKNDPAEWGRLLAIYGKYPVSELIVHPRVQKEFYRGAVHRDAFELALARRREPPVYNGDLFTVAEAEDFCRQYPQVRAVMLGRGLVADPALGRRLRGGAAASRQELEAFHHRLLADYRRRLSGDTPVLHRMRE</sequence>
<feature type="domain" description="DUS-like FMN-binding" evidence="1">
    <location>
        <begin position="3"/>
        <end position="129"/>
    </location>
</feature>
<evidence type="ECO:0000259" key="1">
    <source>
        <dbReference type="Pfam" id="PF01207"/>
    </source>
</evidence>